<organism evidence="2">
    <name type="scientific">marine metagenome</name>
    <dbReference type="NCBI Taxonomy" id="408172"/>
    <lineage>
        <taxon>unclassified sequences</taxon>
        <taxon>metagenomes</taxon>
        <taxon>ecological metagenomes</taxon>
    </lineage>
</organism>
<dbReference type="Gene3D" id="3.30.70.20">
    <property type="match status" value="1"/>
</dbReference>
<evidence type="ECO:0000259" key="1">
    <source>
        <dbReference type="PROSITE" id="PS51379"/>
    </source>
</evidence>
<dbReference type="PROSITE" id="PS51379">
    <property type="entry name" value="4FE4S_FER_2"/>
    <property type="match status" value="1"/>
</dbReference>
<dbReference type="EMBL" id="UINC01032576">
    <property type="protein sequence ID" value="SVB20466.1"/>
    <property type="molecule type" value="Genomic_DNA"/>
</dbReference>
<accession>A0A382C322</accession>
<dbReference type="InterPro" id="IPR017900">
    <property type="entry name" value="4Fe4S_Fe_S_CS"/>
</dbReference>
<dbReference type="PANTHER" id="PTHR42827:SF1">
    <property type="entry name" value="IRON-SULFUR CLUSTER-BINDING PROTEIN"/>
    <property type="match status" value="1"/>
</dbReference>
<name>A0A382C322_9ZZZZ</name>
<dbReference type="PANTHER" id="PTHR42827">
    <property type="entry name" value="IRON-SULFUR CLUSTER-BINDING PROTEIN-RELATED"/>
    <property type="match status" value="1"/>
</dbReference>
<gene>
    <name evidence="2" type="ORF">METZ01_LOCUS173320</name>
</gene>
<reference evidence="2" key="1">
    <citation type="submission" date="2018-05" db="EMBL/GenBank/DDBJ databases">
        <authorList>
            <person name="Lanie J.A."/>
            <person name="Ng W.-L."/>
            <person name="Kazmierczak K.M."/>
            <person name="Andrzejewski T.M."/>
            <person name="Davidsen T.M."/>
            <person name="Wayne K.J."/>
            <person name="Tettelin H."/>
            <person name="Glass J.I."/>
            <person name="Rusch D."/>
            <person name="Podicherti R."/>
            <person name="Tsui H.-C.T."/>
            <person name="Winkler M.E."/>
        </authorList>
    </citation>
    <scope>NUCLEOTIDE SEQUENCE</scope>
</reference>
<sequence length="418" mass="47327">MVLKKVSHIVNRPGRIDRSDEAEILVAEDLATVPGVPKREKDLSFYARTEPLESQSISKTADRAWTWSVFSEEVAEYLTHHIDVTKPLVDIAEASANLPPTGEINLNENVTNVIRDKAIELGFGEVGFTRYDRRYTFKVKKGWVKFEHAICLAYEQDYRQTQTIPSMEAEYAHYGAYEDENRLAIVLAEFIRTKGYHAQIHSPNDNSAPYIPMFVEAGLGQLGANGQLLSPHFGSRSRLIIITTDAPVQYDSPVDYGIHKFCDECQVCVNRCPGRALVKEKVWWRGAEKNKLIYERCRPVMAKYEGCGVCMKVCPVQRYGMQPVMKHYVDTGEILGKNTDNLEGYTFEDRGGYFGPGELPKFDNPFFEIPKGRSEDWLFEKFKKAVEQKGGIDSDSLSDFGSELSVLMDVEDSSRGDE</sequence>
<evidence type="ECO:0000313" key="2">
    <source>
        <dbReference type="EMBL" id="SVB20466.1"/>
    </source>
</evidence>
<protein>
    <recommendedName>
        <fullName evidence="1">4Fe-4S ferredoxin-type domain-containing protein</fullName>
    </recommendedName>
</protein>
<dbReference type="InterPro" id="IPR017896">
    <property type="entry name" value="4Fe4S_Fe-S-bd"/>
</dbReference>
<dbReference type="AlphaFoldDB" id="A0A382C322"/>
<feature type="domain" description="4Fe-4S ferredoxin-type" evidence="1">
    <location>
        <begin position="250"/>
        <end position="282"/>
    </location>
</feature>
<proteinExistence type="predicted"/>
<dbReference type="SUPFAM" id="SSF54862">
    <property type="entry name" value="4Fe-4S ferredoxins"/>
    <property type="match status" value="1"/>
</dbReference>
<dbReference type="PROSITE" id="PS00198">
    <property type="entry name" value="4FE4S_FER_1"/>
    <property type="match status" value="1"/>
</dbReference>